<dbReference type="GeneID" id="33313737"/>
<dbReference type="AlphaFoldDB" id="A0A218NM23"/>
<dbReference type="SUPFAM" id="SSF46785">
    <property type="entry name" value="Winged helix' DNA-binding domain"/>
    <property type="match status" value="1"/>
</dbReference>
<dbReference type="InterPro" id="IPR036390">
    <property type="entry name" value="WH_DNA-bd_sf"/>
</dbReference>
<dbReference type="KEGG" id="marh:Mia14_0179"/>
<evidence type="ECO:0000313" key="1">
    <source>
        <dbReference type="EMBL" id="ASI13515.1"/>
    </source>
</evidence>
<reference evidence="1 2" key="1">
    <citation type="journal article" date="2017" name="Nat. Commun.">
        <title>'ARMAN' archaea depend on association with euryarchaeal host in culture and in situ.</title>
        <authorList>
            <person name="Golyshina O."/>
            <person name="Toshchakov S."/>
            <person name="Makarova K."/>
            <person name="Gavrilov S."/>
            <person name="Korzhenkov A."/>
            <person name="La Cono V."/>
            <person name="Arcadi E."/>
            <person name="Nechitaylo T."/>
            <person name="Ferrer M."/>
            <person name="Kublanov I."/>
            <person name="Wolf Y."/>
            <person name="Yakimov M."/>
            <person name="Golyshin P."/>
            <person name="Slesarev A."/>
            <person name="Kozyavkin S."/>
        </authorList>
    </citation>
    <scope>NUCLEOTIDE SEQUENCE [LARGE SCALE GENOMIC DNA]</scope>
    <source>
        <strain evidence="1 2">Mia14</strain>
    </source>
</reference>
<dbReference type="RefSeq" id="WP_088819681.1">
    <property type="nucleotide sequence ID" value="NZ_CP019964.1"/>
</dbReference>
<dbReference type="InterPro" id="IPR011991">
    <property type="entry name" value="ArsR-like_HTH"/>
</dbReference>
<gene>
    <name evidence="1" type="ORF">Mia14_0179</name>
</gene>
<dbReference type="Pfam" id="PF13412">
    <property type="entry name" value="HTH_24"/>
    <property type="match status" value="1"/>
</dbReference>
<sequence>MKFIIIKSVDKPYSDDPDSFISWFCKSFGLESEIENSDSIEKDLLKQFINAALAGKGISSSDLTENFKIARTTIIYHLNRLIEAGWIVKRGRMYYLRGKELSDVIEEIEYDINREMMKMLDIAKQFDRLSKSRSENKKFKKVKIE</sequence>
<dbReference type="InterPro" id="IPR036388">
    <property type="entry name" value="WH-like_DNA-bd_sf"/>
</dbReference>
<organism evidence="1 2">
    <name type="scientific">Candidatus Mancarchaeum acidiphilum</name>
    <dbReference type="NCBI Taxonomy" id="1920749"/>
    <lineage>
        <taxon>Archaea</taxon>
        <taxon>Candidatus Micrarchaeota</taxon>
        <taxon>Candidatus Mancarchaeum</taxon>
    </lineage>
</organism>
<dbReference type="Proteomes" id="UP000197679">
    <property type="component" value="Chromosome"/>
</dbReference>
<proteinExistence type="predicted"/>
<accession>A0A218NM23</accession>
<keyword evidence="2" id="KW-1185">Reference proteome</keyword>
<name>A0A218NM23_9ARCH</name>
<dbReference type="OrthoDB" id="136394at2157"/>
<dbReference type="Gene3D" id="1.10.10.10">
    <property type="entry name" value="Winged helix-like DNA-binding domain superfamily/Winged helix DNA-binding domain"/>
    <property type="match status" value="1"/>
</dbReference>
<protein>
    <submittedName>
        <fullName evidence="1">ArsR family transcriptional regulator</fullName>
    </submittedName>
</protein>
<dbReference type="EMBL" id="CP019964">
    <property type="protein sequence ID" value="ASI13515.1"/>
    <property type="molecule type" value="Genomic_DNA"/>
</dbReference>
<dbReference type="CDD" id="cd00090">
    <property type="entry name" value="HTH_ARSR"/>
    <property type="match status" value="1"/>
</dbReference>
<evidence type="ECO:0000313" key="2">
    <source>
        <dbReference type="Proteomes" id="UP000197679"/>
    </source>
</evidence>